<dbReference type="RefSeq" id="XP_056505243.1">
    <property type="nucleotide sequence ID" value="XM_056639486.1"/>
</dbReference>
<reference evidence="1" key="2">
    <citation type="journal article" date="2023" name="IMA Fungus">
        <title>Comparative genomic study of the Penicillium genus elucidates a diverse pangenome and 15 lateral gene transfer events.</title>
        <authorList>
            <person name="Petersen C."/>
            <person name="Sorensen T."/>
            <person name="Nielsen M.R."/>
            <person name="Sondergaard T.E."/>
            <person name="Sorensen J.L."/>
            <person name="Fitzpatrick D.A."/>
            <person name="Frisvad J.C."/>
            <person name="Nielsen K.L."/>
        </authorList>
    </citation>
    <scope>NUCLEOTIDE SEQUENCE</scope>
    <source>
        <strain evidence="1">IBT 23319</strain>
    </source>
</reference>
<dbReference type="AlphaFoldDB" id="A0A9W9PD05"/>
<comment type="caution">
    <text evidence="1">The sequence shown here is derived from an EMBL/GenBank/DDBJ whole genome shotgun (WGS) entry which is preliminary data.</text>
</comment>
<evidence type="ECO:0000313" key="2">
    <source>
        <dbReference type="Proteomes" id="UP001147733"/>
    </source>
</evidence>
<keyword evidence="2" id="KW-1185">Reference proteome</keyword>
<name>A0A9W9PD05_PENCI</name>
<dbReference type="GeneID" id="81378653"/>
<dbReference type="EMBL" id="JAPQKT010000001">
    <property type="protein sequence ID" value="KAJ5242239.1"/>
    <property type="molecule type" value="Genomic_DNA"/>
</dbReference>
<reference evidence="1" key="1">
    <citation type="submission" date="2022-11" db="EMBL/GenBank/DDBJ databases">
        <authorList>
            <person name="Petersen C."/>
        </authorList>
    </citation>
    <scope>NUCLEOTIDE SEQUENCE</scope>
    <source>
        <strain evidence="1">IBT 23319</strain>
    </source>
</reference>
<sequence>MNPTEFACRSDEATKLGIEFLTPNERHRWPQSHEERFAHIQELGHRMYDSFVESISRDISTKPWRKELPKRAERLSSLADRCYREDSGNEFGWRFKVENEIMYRFTVEVAW</sequence>
<dbReference type="Proteomes" id="UP001147733">
    <property type="component" value="Unassembled WGS sequence"/>
</dbReference>
<protein>
    <submittedName>
        <fullName evidence="1">Uncharacterized protein</fullName>
    </submittedName>
</protein>
<accession>A0A9W9PD05</accession>
<dbReference type="OrthoDB" id="3538597at2759"/>
<evidence type="ECO:0000313" key="1">
    <source>
        <dbReference type="EMBL" id="KAJ5242239.1"/>
    </source>
</evidence>
<proteinExistence type="predicted"/>
<gene>
    <name evidence="1" type="ORF">N7469_000566</name>
</gene>
<organism evidence="1 2">
    <name type="scientific">Penicillium citrinum</name>
    <dbReference type="NCBI Taxonomy" id="5077"/>
    <lineage>
        <taxon>Eukaryota</taxon>
        <taxon>Fungi</taxon>
        <taxon>Dikarya</taxon>
        <taxon>Ascomycota</taxon>
        <taxon>Pezizomycotina</taxon>
        <taxon>Eurotiomycetes</taxon>
        <taxon>Eurotiomycetidae</taxon>
        <taxon>Eurotiales</taxon>
        <taxon>Aspergillaceae</taxon>
        <taxon>Penicillium</taxon>
    </lineage>
</organism>